<dbReference type="GO" id="GO:0046103">
    <property type="term" value="P:inosine biosynthetic process"/>
    <property type="evidence" value="ECO:0007669"/>
    <property type="project" value="TreeGrafter"/>
</dbReference>
<keyword evidence="5" id="KW-0964">Secreted</keyword>
<dbReference type="GO" id="GO:0004000">
    <property type="term" value="F:adenosine deaminase activity"/>
    <property type="evidence" value="ECO:0007669"/>
    <property type="project" value="TreeGrafter"/>
</dbReference>
<evidence type="ECO:0000313" key="13">
    <source>
        <dbReference type="Proteomes" id="UP000029964"/>
    </source>
</evidence>
<evidence type="ECO:0000256" key="5">
    <source>
        <dbReference type="ARBA" id="ARBA00022525"/>
    </source>
</evidence>
<accession>A0A086T9V2</accession>
<proteinExistence type="inferred from homology"/>
<dbReference type="STRING" id="857340.A0A086T9V2"/>
<keyword evidence="6" id="KW-0479">Metal-binding</keyword>
<feature type="region of interest" description="Disordered" evidence="10">
    <location>
        <begin position="1"/>
        <end position="31"/>
    </location>
</feature>
<comment type="subcellular location">
    <subcellularLocation>
        <location evidence="2">Secreted</location>
    </subcellularLocation>
</comment>
<evidence type="ECO:0000256" key="8">
    <source>
        <dbReference type="ARBA" id="ARBA00022801"/>
    </source>
</evidence>
<dbReference type="GO" id="GO:0006154">
    <property type="term" value="P:adenosine catabolic process"/>
    <property type="evidence" value="ECO:0007669"/>
    <property type="project" value="TreeGrafter"/>
</dbReference>
<dbReference type="FunFam" id="3.20.20.140:FF:000017">
    <property type="entry name" value="Adenosine deaminase 2"/>
    <property type="match status" value="1"/>
</dbReference>
<dbReference type="Proteomes" id="UP000029964">
    <property type="component" value="Unassembled WGS sequence"/>
</dbReference>
<name>A0A086T9V2_HAPC1</name>
<dbReference type="AlphaFoldDB" id="A0A086T9V2"/>
<evidence type="ECO:0000256" key="10">
    <source>
        <dbReference type="SAM" id="MobiDB-lite"/>
    </source>
</evidence>
<gene>
    <name evidence="12" type="ORF">ACRE_030870</name>
</gene>
<dbReference type="HOGENOM" id="CLU_022829_1_0_1"/>
<organism evidence="12 13">
    <name type="scientific">Hapsidospora chrysogenum (strain ATCC 11550 / CBS 779.69 / DSM 880 / IAM 14645 / JCM 23072 / IMI 49137)</name>
    <name type="common">Acremonium chrysogenum</name>
    <dbReference type="NCBI Taxonomy" id="857340"/>
    <lineage>
        <taxon>Eukaryota</taxon>
        <taxon>Fungi</taxon>
        <taxon>Dikarya</taxon>
        <taxon>Ascomycota</taxon>
        <taxon>Pezizomycotina</taxon>
        <taxon>Sordariomycetes</taxon>
        <taxon>Hypocreomycetidae</taxon>
        <taxon>Hypocreales</taxon>
        <taxon>Bionectriaceae</taxon>
        <taxon>Hapsidospora</taxon>
    </lineage>
</organism>
<evidence type="ECO:0000256" key="9">
    <source>
        <dbReference type="ARBA" id="ARBA00047764"/>
    </source>
</evidence>
<evidence type="ECO:0000256" key="7">
    <source>
        <dbReference type="ARBA" id="ARBA00022729"/>
    </source>
</evidence>
<dbReference type="PANTHER" id="PTHR11409">
    <property type="entry name" value="ADENOSINE DEAMINASE"/>
    <property type="match status" value="1"/>
</dbReference>
<dbReference type="GO" id="GO:0005576">
    <property type="term" value="C:extracellular region"/>
    <property type="evidence" value="ECO:0007669"/>
    <property type="project" value="UniProtKB-SubCell"/>
</dbReference>
<evidence type="ECO:0000256" key="1">
    <source>
        <dbReference type="ARBA" id="ARBA00001947"/>
    </source>
</evidence>
<dbReference type="GO" id="GO:0046872">
    <property type="term" value="F:metal ion binding"/>
    <property type="evidence" value="ECO:0007669"/>
    <property type="project" value="UniProtKB-KW"/>
</dbReference>
<dbReference type="Gene3D" id="3.20.20.140">
    <property type="entry name" value="Metal-dependent hydrolases"/>
    <property type="match status" value="1"/>
</dbReference>
<keyword evidence="8" id="KW-0378">Hydrolase</keyword>
<dbReference type="SUPFAM" id="SSF51556">
    <property type="entry name" value="Metallo-dependent hydrolases"/>
    <property type="match status" value="1"/>
</dbReference>
<keyword evidence="13" id="KW-1185">Reference proteome</keyword>
<dbReference type="InterPro" id="IPR001365">
    <property type="entry name" value="A_deaminase_dom"/>
</dbReference>
<comment type="caution">
    <text evidence="12">The sequence shown here is derived from an EMBL/GenBank/DDBJ whole genome shotgun (WGS) entry which is preliminary data.</text>
</comment>
<evidence type="ECO:0000256" key="3">
    <source>
        <dbReference type="ARBA" id="ARBA00006083"/>
    </source>
</evidence>
<reference evidence="13" key="1">
    <citation type="journal article" date="2014" name="Genome Announc.">
        <title>Genome sequence and annotation of Acremonium chrysogenum, producer of the beta-lactam antibiotic cephalosporin C.</title>
        <authorList>
            <person name="Terfehr D."/>
            <person name="Dahlmann T.A."/>
            <person name="Specht T."/>
            <person name="Zadra I."/>
            <person name="Kuernsteiner H."/>
            <person name="Kueck U."/>
        </authorList>
    </citation>
    <scope>NUCLEOTIDE SEQUENCE [LARGE SCALE GENOMIC DNA]</scope>
    <source>
        <strain evidence="13">ATCC 11550 / CBS 779.69 / DSM 880 / IAM 14645 / JCM 23072 / IMI 49137</strain>
    </source>
</reference>
<protein>
    <recommendedName>
        <fullName evidence="4">adenosine deaminase</fullName>
        <ecNumber evidence="4">3.5.4.4</ecNumber>
    </recommendedName>
</protein>
<dbReference type="InterPro" id="IPR032466">
    <property type="entry name" value="Metal_Hydrolase"/>
</dbReference>
<dbReference type="OrthoDB" id="7202371at2759"/>
<sequence>MGNICFKPGSEGNADEPNPNTNGPEDASPAPMVLGKRSLMVRDSHADEVAAARLIAAHETNMPPLDAAPPAKKQCTVGHVIDAGFTGPDEYFEFRRQLTDREKMLGFEHRCQSRATPLEQRVDAIIRALRERDNKTIYDAAPRRQGYGGQQHCRFAGDHFLSNIDLINQTALLDVACHMPKGAHLHIHFNACLAPSVLLDIAKGMGRMFITSDVPLISDNNYINFDRCEIQFSLRCVGSEDPGDLFSPDYRPRQTMRFSEFLRRFPEHYGRATADEWLRDKLVFHAEEAHNLLQTAAGAWQKFNGRTRMMKGLFNYETAYRRYTQLCLEDFMRDNIQYAEIRPNFMTSNQLYHDDGTGPIDNWGIMGIIIDEVERFKARVAAEGRYFGGLKVIYCTPRSFDNARVKTALDECIQFKKKWPQWIAAGFDMIGEEAAGFPLKHFIPEFLQFKRDCTAAGLDIPFLFHCGETLDMGSETDGNLVDALLLGAKRIGHGFALPKHPYLMQQMRARGVCLELCPISNEILGLTPRVSGHAMYQLLANNVHCTVSSDNGTLFRSSLSHDFYQVMVGKKDMGLAGWKQLILWSIEHASLDDAEREAVLERWETLWQEFLEWVVRIYGDTP</sequence>
<dbReference type="EC" id="3.5.4.4" evidence="4"/>
<evidence type="ECO:0000313" key="12">
    <source>
        <dbReference type="EMBL" id="KFH46134.1"/>
    </source>
</evidence>
<dbReference type="EMBL" id="JPKY01000023">
    <property type="protein sequence ID" value="KFH46134.1"/>
    <property type="molecule type" value="Genomic_DNA"/>
</dbReference>
<feature type="domain" description="Adenosine deaminase" evidence="11">
    <location>
        <begin position="288"/>
        <end position="602"/>
    </location>
</feature>
<comment type="cofactor">
    <cofactor evidence="1">
        <name>Zn(2+)</name>
        <dbReference type="ChEBI" id="CHEBI:29105"/>
    </cofactor>
</comment>
<evidence type="ECO:0000256" key="4">
    <source>
        <dbReference type="ARBA" id="ARBA00012784"/>
    </source>
</evidence>
<evidence type="ECO:0000256" key="2">
    <source>
        <dbReference type="ARBA" id="ARBA00004613"/>
    </source>
</evidence>
<evidence type="ECO:0000259" key="11">
    <source>
        <dbReference type="Pfam" id="PF00962"/>
    </source>
</evidence>
<evidence type="ECO:0000256" key="6">
    <source>
        <dbReference type="ARBA" id="ARBA00022723"/>
    </source>
</evidence>
<dbReference type="InterPro" id="IPR006330">
    <property type="entry name" value="Ado/ade_deaminase"/>
</dbReference>
<keyword evidence="7" id="KW-0732">Signal</keyword>
<comment type="catalytic activity">
    <reaction evidence="9">
        <text>adenosine + H2O + H(+) = inosine + NH4(+)</text>
        <dbReference type="Rhea" id="RHEA:24408"/>
        <dbReference type="ChEBI" id="CHEBI:15377"/>
        <dbReference type="ChEBI" id="CHEBI:15378"/>
        <dbReference type="ChEBI" id="CHEBI:16335"/>
        <dbReference type="ChEBI" id="CHEBI:17596"/>
        <dbReference type="ChEBI" id="CHEBI:28938"/>
        <dbReference type="EC" id="3.5.4.4"/>
    </reaction>
</comment>
<dbReference type="PANTHER" id="PTHR11409:SF37">
    <property type="entry name" value="ADENOSINE DEAMINASE DOMAIN-CONTAINING PROTEIN"/>
    <property type="match status" value="1"/>
</dbReference>
<comment type="similarity">
    <text evidence="3">Belongs to the metallo-dependent hydrolases superfamily. Adenosine and AMP deaminases family. ADGF subfamily.</text>
</comment>
<dbReference type="Pfam" id="PF00962">
    <property type="entry name" value="A_deaminase"/>
    <property type="match status" value="1"/>
</dbReference>